<evidence type="ECO:0000313" key="1">
    <source>
        <dbReference type="EMBL" id="GAT53413.1"/>
    </source>
</evidence>
<gene>
    <name evidence="1" type="ORF">MCHLO_10362</name>
</gene>
<keyword evidence="2" id="KW-1185">Reference proteome</keyword>
<proteinExistence type="predicted"/>
<sequence>MACCSHCSLSSSPLDPNLLLLYDPYKAPSASEATTLKNTVAAAEQELYDLRAAVEARTKLLERTIVEYRAMLAPVRLLPPELLAQIFVFADTTQIDSQSDEESVGEDTASLFDGVKRNIIHVSARWRAIALAHAPLWTRIHVSFKTAALRGRWESAPLVLAQQLEWSQSYPLQIRYGSQSPPLSETSATDTDRGGCFGLLLAHADRWADVSLGLTGSEMKKLLESQATFSMLKRLELGPWSFAQLYDDPAGLAILSRCPQLRTLPDLQVTNENIHSIRSSIPLAQLEAIKVLGTPSFVMQTLGRLQLLQRVSIHAQGTFPEDFTGRTSCPKLHALRVLHLKIPTDMTPHVLNGLLAPALKKLRYDHHRSGAGPDILNFLTSSRCFDLVRLQLNARTPLSSLLQIFRVIPRLEHFIYAAQAPLGKDFFQSLCLDDITHAGLISSLTFLALTDEFTCQAEPVLEMLRTRRGTLRSTVICSRMQVLPDVVALTMKKEGWLDVSTRWNLD</sequence>
<dbReference type="Proteomes" id="UP000815677">
    <property type="component" value="Unassembled WGS sequence"/>
</dbReference>
<reference evidence="1" key="1">
    <citation type="submission" date="2014-09" db="EMBL/GenBank/DDBJ databases">
        <title>Genome sequence of the luminous mushroom Mycena chlorophos for searching fungal bioluminescence genes.</title>
        <authorList>
            <person name="Tanaka Y."/>
            <person name="Kasuga D."/>
            <person name="Oba Y."/>
            <person name="Hase S."/>
            <person name="Sato K."/>
            <person name="Oba Y."/>
            <person name="Sakakibara Y."/>
        </authorList>
    </citation>
    <scope>NUCLEOTIDE SEQUENCE</scope>
</reference>
<protein>
    <recommendedName>
        <fullName evidence="3">F-box domain-containing protein</fullName>
    </recommendedName>
</protein>
<evidence type="ECO:0000313" key="2">
    <source>
        <dbReference type="Proteomes" id="UP000815677"/>
    </source>
</evidence>
<dbReference type="EMBL" id="DF848307">
    <property type="protein sequence ID" value="GAT53413.1"/>
    <property type="molecule type" value="Genomic_DNA"/>
</dbReference>
<accession>A0ABQ0LQN7</accession>
<evidence type="ECO:0008006" key="3">
    <source>
        <dbReference type="Google" id="ProtNLM"/>
    </source>
</evidence>
<name>A0ABQ0LQN7_MYCCL</name>
<organism evidence="1 2">
    <name type="scientific">Mycena chlorophos</name>
    <name type="common">Agaric fungus</name>
    <name type="synonym">Agaricus chlorophos</name>
    <dbReference type="NCBI Taxonomy" id="658473"/>
    <lineage>
        <taxon>Eukaryota</taxon>
        <taxon>Fungi</taxon>
        <taxon>Dikarya</taxon>
        <taxon>Basidiomycota</taxon>
        <taxon>Agaricomycotina</taxon>
        <taxon>Agaricomycetes</taxon>
        <taxon>Agaricomycetidae</taxon>
        <taxon>Agaricales</taxon>
        <taxon>Marasmiineae</taxon>
        <taxon>Mycenaceae</taxon>
        <taxon>Mycena</taxon>
    </lineage>
</organism>
<dbReference type="Gene3D" id="3.80.10.10">
    <property type="entry name" value="Ribonuclease Inhibitor"/>
    <property type="match status" value="1"/>
</dbReference>
<dbReference type="InterPro" id="IPR032675">
    <property type="entry name" value="LRR_dom_sf"/>
</dbReference>